<feature type="domain" description="BAR" evidence="1">
    <location>
        <begin position="22"/>
        <end position="239"/>
    </location>
</feature>
<dbReference type="AlphaFoldDB" id="A0A0L0FDZ6"/>
<dbReference type="SUPFAM" id="SSF103657">
    <property type="entry name" value="BAR/IMD domain-like"/>
    <property type="match status" value="1"/>
</dbReference>
<dbReference type="RefSeq" id="XP_014148190.1">
    <property type="nucleotide sequence ID" value="XM_014292715.1"/>
</dbReference>
<dbReference type="InterPro" id="IPR027267">
    <property type="entry name" value="AH/BAR_dom_sf"/>
</dbReference>
<reference evidence="2 3" key="1">
    <citation type="submission" date="2011-02" db="EMBL/GenBank/DDBJ databases">
        <title>The Genome Sequence of Sphaeroforma arctica JP610.</title>
        <authorList>
            <consortium name="The Broad Institute Genome Sequencing Platform"/>
            <person name="Russ C."/>
            <person name="Cuomo C."/>
            <person name="Young S.K."/>
            <person name="Zeng Q."/>
            <person name="Gargeya S."/>
            <person name="Alvarado L."/>
            <person name="Berlin A."/>
            <person name="Chapman S.B."/>
            <person name="Chen Z."/>
            <person name="Freedman E."/>
            <person name="Gellesch M."/>
            <person name="Goldberg J."/>
            <person name="Griggs A."/>
            <person name="Gujja S."/>
            <person name="Heilman E."/>
            <person name="Heiman D."/>
            <person name="Howarth C."/>
            <person name="Mehta T."/>
            <person name="Neiman D."/>
            <person name="Pearson M."/>
            <person name="Roberts A."/>
            <person name="Saif S."/>
            <person name="Shea T."/>
            <person name="Shenoy N."/>
            <person name="Sisk P."/>
            <person name="Stolte C."/>
            <person name="Sykes S."/>
            <person name="White J."/>
            <person name="Yandava C."/>
            <person name="Burger G."/>
            <person name="Gray M.W."/>
            <person name="Holland P.W.H."/>
            <person name="King N."/>
            <person name="Lang F.B.F."/>
            <person name="Roger A.J."/>
            <person name="Ruiz-Trillo I."/>
            <person name="Haas B."/>
            <person name="Nusbaum C."/>
            <person name="Birren B."/>
        </authorList>
    </citation>
    <scope>NUCLEOTIDE SEQUENCE [LARGE SCALE GENOMIC DNA]</scope>
    <source>
        <strain evidence="2 3">JP610</strain>
    </source>
</reference>
<dbReference type="Pfam" id="PF03114">
    <property type="entry name" value="BAR"/>
    <property type="match status" value="1"/>
</dbReference>
<dbReference type="STRING" id="667725.A0A0L0FDZ6"/>
<name>A0A0L0FDZ6_9EUKA</name>
<accession>A0A0L0FDZ6</accession>
<sequence length="239" mass="28114">MSSGSKSHYFYKRMQQLKQKNAETKGVRTATSFDEEFKRMEDMTRHMEKAYTRIPDKLDQYLQPDPTKRMSKMVLKNKDTAVTEDMIAKENLCKMGQAMIDAGYTFGEETTLGCYYLKAGTSQQEITKSWLAFQYEANRMYLKPMELLVEDLKHIKKNLNKIQQDRLYLDSTKTRKEKSRQDIKNYDPSVVQHLQKKAESLQENLEIKAGNVQSQMEQFFYELEDDQILMLQNFIATVC</sequence>
<dbReference type="InterPro" id="IPR004148">
    <property type="entry name" value="BAR_dom"/>
</dbReference>
<dbReference type="Gene3D" id="1.20.1270.60">
    <property type="entry name" value="Arfaptin homology (AH) domain/BAR domain"/>
    <property type="match status" value="1"/>
</dbReference>
<dbReference type="PROSITE" id="PS51021">
    <property type="entry name" value="BAR"/>
    <property type="match status" value="1"/>
</dbReference>
<dbReference type="eggNOG" id="KOG1118">
    <property type="taxonomic scope" value="Eukaryota"/>
</dbReference>
<organism evidence="2 3">
    <name type="scientific">Sphaeroforma arctica JP610</name>
    <dbReference type="NCBI Taxonomy" id="667725"/>
    <lineage>
        <taxon>Eukaryota</taxon>
        <taxon>Ichthyosporea</taxon>
        <taxon>Ichthyophonida</taxon>
        <taxon>Sphaeroforma</taxon>
    </lineage>
</organism>
<proteinExistence type="predicted"/>
<protein>
    <recommendedName>
        <fullName evidence="1">BAR domain-containing protein</fullName>
    </recommendedName>
</protein>
<dbReference type="EMBL" id="KQ244554">
    <property type="protein sequence ID" value="KNC74288.1"/>
    <property type="molecule type" value="Genomic_DNA"/>
</dbReference>
<evidence type="ECO:0000259" key="1">
    <source>
        <dbReference type="PROSITE" id="PS51021"/>
    </source>
</evidence>
<keyword evidence="3" id="KW-1185">Reference proteome</keyword>
<dbReference type="GO" id="GO:0005737">
    <property type="term" value="C:cytoplasm"/>
    <property type="evidence" value="ECO:0007669"/>
    <property type="project" value="InterPro"/>
</dbReference>
<dbReference type="Proteomes" id="UP000054560">
    <property type="component" value="Unassembled WGS sequence"/>
</dbReference>
<evidence type="ECO:0000313" key="2">
    <source>
        <dbReference type="EMBL" id="KNC74288.1"/>
    </source>
</evidence>
<evidence type="ECO:0000313" key="3">
    <source>
        <dbReference type="Proteomes" id="UP000054560"/>
    </source>
</evidence>
<gene>
    <name evidence="2" type="ORF">SARC_13160</name>
</gene>
<dbReference type="GeneID" id="25913664"/>